<accession>A0A160N3Z1</accession>
<dbReference type="Proteomes" id="UP000077255">
    <property type="component" value="Chromosome"/>
</dbReference>
<name>A0A160N3Z1_9GAMM</name>
<keyword evidence="2" id="KW-1185">Reference proteome</keyword>
<dbReference type="OrthoDB" id="9858964at2"/>
<evidence type="ECO:0000313" key="2">
    <source>
        <dbReference type="Proteomes" id="UP000077255"/>
    </source>
</evidence>
<dbReference type="EMBL" id="CP014841">
    <property type="protein sequence ID" value="AND70414.1"/>
    <property type="molecule type" value="Genomic_DNA"/>
</dbReference>
<organism evidence="1 2">
    <name type="scientific">Dyella thiooxydans</name>
    <dbReference type="NCBI Taxonomy" id="445710"/>
    <lineage>
        <taxon>Bacteria</taxon>
        <taxon>Pseudomonadati</taxon>
        <taxon>Pseudomonadota</taxon>
        <taxon>Gammaproteobacteria</taxon>
        <taxon>Lysobacterales</taxon>
        <taxon>Rhodanobacteraceae</taxon>
        <taxon>Dyella</taxon>
    </lineage>
</organism>
<dbReference type="STRING" id="445710.ATSB10_29600"/>
<evidence type="ECO:0000313" key="1">
    <source>
        <dbReference type="EMBL" id="AND70414.1"/>
    </source>
</evidence>
<proteinExistence type="predicted"/>
<sequence>MSTRFDRVIRAYGPLRLRGTLTEGHWMQAPREVVTKDPAHPKRAHLFALVALLLRQGRSRP</sequence>
<protein>
    <submittedName>
        <fullName evidence="1">Uncharacterized protein</fullName>
    </submittedName>
</protein>
<dbReference type="PATRIC" id="fig|445710.3.peg.2955"/>
<gene>
    <name evidence="1" type="ORF">ATSB10_29600</name>
</gene>
<reference evidence="1 2" key="1">
    <citation type="submission" date="2016-02" db="EMBL/GenBank/DDBJ databases">
        <title>Complete genome sequencing and analysis of ATSB10, Dyella thiooxydans isolated from rhizosphere soil of sunflower (Helianthus annuus L.).</title>
        <authorList>
            <person name="Lee Y."/>
            <person name="Hwangbo K."/>
            <person name="Chung H."/>
            <person name="Yoo J."/>
            <person name="Kim K.Y."/>
            <person name="Sa T.M."/>
            <person name="Um Y."/>
            <person name="Madhaiyan M."/>
        </authorList>
    </citation>
    <scope>NUCLEOTIDE SEQUENCE [LARGE SCALE GENOMIC DNA]</scope>
    <source>
        <strain evidence="1 2">ATSB10</strain>
    </source>
</reference>
<dbReference type="KEGG" id="dtx:ATSB10_29600"/>
<dbReference type="RefSeq" id="WP_063673451.1">
    <property type="nucleotide sequence ID" value="NZ_CP014841.1"/>
</dbReference>
<dbReference type="AlphaFoldDB" id="A0A160N3Z1"/>